<reference evidence="11" key="2">
    <citation type="submission" date="2025-08" db="UniProtKB">
        <authorList>
            <consortium name="Ensembl"/>
        </authorList>
    </citation>
    <scope>IDENTIFICATION</scope>
</reference>
<dbReference type="GO" id="GO:0016757">
    <property type="term" value="F:glycosyltransferase activity"/>
    <property type="evidence" value="ECO:0007669"/>
    <property type="project" value="UniProtKB-KW"/>
</dbReference>
<evidence type="ECO:0000256" key="2">
    <source>
        <dbReference type="ARBA" id="ARBA00008661"/>
    </source>
</evidence>
<dbReference type="Ensembl" id="ENSCSAVT00000016362.1">
    <property type="protein sequence ID" value="ENSCSAVP00000016181.1"/>
    <property type="gene ID" value="ENSCSAVG00000009514.1"/>
</dbReference>
<dbReference type="OMA" id="TRIFHKS"/>
<keyword evidence="7" id="KW-1133">Transmembrane helix</keyword>
<evidence type="ECO:0000256" key="1">
    <source>
        <dbReference type="ARBA" id="ARBA00004606"/>
    </source>
</evidence>
<dbReference type="AlphaFoldDB" id="H2ZF15"/>
<dbReference type="InParanoid" id="H2ZF15"/>
<dbReference type="GO" id="GO:0012505">
    <property type="term" value="C:endomembrane system"/>
    <property type="evidence" value="ECO:0007669"/>
    <property type="project" value="UniProtKB-SubCell"/>
</dbReference>
<dbReference type="GeneTree" id="ENSGT00940000164195"/>
<comment type="similarity">
    <text evidence="2">Belongs to the glycosyltransferase 31 family.</text>
</comment>
<name>H2ZF15_CIOSA</name>
<dbReference type="PANTHER" id="PTHR10811">
    <property type="entry name" value="FRINGE-RELATED"/>
    <property type="match status" value="1"/>
</dbReference>
<keyword evidence="6" id="KW-0735">Signal-anchor</keyword>
<evidence type="ECO:0000256" key="6">
    <source>
        <dbReference type="ARBA" id="ARBA00022968"/>
    </source>
</evidence>
<dbReference type="InterPro" id="IPR003378">
    <property type="entry name" value="Fringe-like_glycosylTrfase"/>
</dbReference>
<keyword evidence="5" id="KW-0812">Transmembrane</keyword>
<sequence length="250" mass="28701">RVKYILNTWFNQAKKQTYFITDRESLELNKTTNGHAVKTSCRKRRGHSDLSCKTGLSFDLYVKSDKRWWCHVDDDNYVNVQLLVKLLEKLDWRKDVYLGRQSVPHQLRGTYEGKRTRFVFASTGAGVCISKTLSKKMAPWTGNGKFLETSRIIGRPDDITLGFIINGLLKVTLTSTDLFHSHLETLAKIEPTTLQKQAILSQKAPTNVLNISKNVTNTTVFNLEEDPSRFYSLHCIIHPESQLCNAKWLH</sequence>
<dbReference type="STRING" id="51511.ENSCSAVP00000016181"/>
<keyword evidence="4" id="KW-0808">Transferase</keyword>
<dbReference type="HOGENOM" id="CLU_056611_1_0_1"/>
<evidence type="ECO:0000313" key="11">
    <source>
        <dbReference type="Ensembl" id="ENSCSAVP00000016181.1"/>
    </source>
</evidence>
<dbReference type="Gene3D" id="3.90.550.50">
    <property type="match status" value="1"/>
</dbReference>
<dbReference type="Proteomes" id="UP000007875">
    <property type="component" value="Unassembled WGS sequence"/>
</dbReference>
<feature type="domain" description="Fringe-like glycosyltransferase" evidence="10">
    <location>
        <begin position="1"/>
        <end position="229"/>
    </location>
</feature>
<reference evidence="12" key="1">
    <citation type="submission" date="2003-08" db="EMBL/GenBank/DDBJ databases">
        <authorList>
            <person name="Birren B."/>
            <person name="Nusbaum C."/>
            <person name="Abebe A."/>
            <person name="Abouelleil A."/>
            <person name="Adekoya E."/>
            <person name="Ait-zahra M."/>
            <person name="Allen N."/>
            <person name="Allen T."/>
            <person name="An P."/>
            <person name="Anderson M."/>
            <person name="Anderson S."/>
            <person name="Arachchi H."/>
            <person name="Armbruster J."/>
            <person name="Bachantsang P."/>
            <person name="Baldwin J."/>
            <person name="Barry A."/>
            <person name="Bayul T."/>
            <person name="Blitshsteyn B."/>
            <person name="Bloom T."/>
            <person name="Blye J."/>
            <person name="Boguslavskiy L."/>
            <person name="Borowsky M."/>
            <person name="Boukhgalter B."/>
            <person name="Brunache A."/>
            <person name="Butler J."/>
            <person name="Calixte N."/>
            <person name="Calvo S."/>
            <person name="Camarata J."/>
            <person name="Campo K."/>
            <person name="Chang J."/>
            <person name="Cheshatsang Y."/>
            <person name="Citroen M."/>
            <person name="Collymore A."/>
            <person name="Considine T."/>
            <person name="Cook A."/>
            <person name="Cooke P."/>
            <person name="Corum B."/>
            <person name="Cuomo C."/>
            <person name="David R."/>
            <person name="Dawoe T."/>
            <person name="Degray S."/>
            <person name="Dodge S."/>
            <person name="Dooley K."/>
            <person name="Dorje P."/>
            <person name="Dorjee K."/>
            <person name="Dorris L."/>
            <person name="Duffey N."/>
            <person name="Dupes A."/>
            <person name="Elkins T."/>
            <person name="Engels R."/>
            <person name="Erickson J."/>
            <person name="Farina A."/>
            <person name="Faro S."/>
            <person name="Ferreira P."/>
            <person name="Fischer H."/>
            <person name="Fitzgerald M."/>
            <person name="Foley K."/>
            <person name="Gage D."/>
            <person name="Galagan J."/>
            <person name="Gearin G."/>
            <person name="Gnerre S."/>
            <person name="Gnirke A."/>
            <person name="Goyette A."/>
            <person name="Graham J."/>
            <person name="Grandbois E."/>
            <person name="Gyaltsen K."/>
            <person name="Hafez N."/>
            <person name="Hagopian D."/>
            <person name="Hagos B."/>
            <person name="Hall J."/>
            <person name="Hatcher B."/>
            <person name="Heller A."/>
            <person name="Higgins H."/>
            <person name="Honan T."/>
            <person name="Horn A."/>
            <person name="Houde N."/>
            <person name="Hughes L."/>
            <person name="Hulme W."/>
            <person name="Husby E."/>
            <person name="Iliev I."/>
            <person name="Jaffe D."/>
            <person name="Jones C."/>
            <person name="Kamal M."/>
            <person name="Kamat A."/>
            <person name="Kamvysselis M."/>
            <person name="Karlsson E."/>
            <person name="Kells C."/>
            <person name="Kieu A."/>
            <person name="Kisner P."/>
            <person name="Kodira C."/>
            <person name="Kulbokas E."/>
            <person name="Labutti K."/>
            <person name="Lama D."/>
            <person name="Landers T."/>
            <person name="Leger J."/>
            <person name="Levine S."/>
            <person name="Lewis D."/>
            <person name="Lewis T."/>
            <person name="Lindblad-toh K."/>
            <person name="Liu X."/>
            <person name="Lokyitsang T."/>
            <person name="Lokyitsang Y."/>
            <person name="Lucien O."/>
            <person name="Lui A."/>
            <person name="Ma L.J."/>
            <person name="Mabbitt R."/>
            <person name="Macdonald J."/>
            <person name="Maclean C."/>
            <person name="Major J."/>
            <person name="Manning J."/>
            <person name="Marabella R."/>
            <person name="Maru K."/>
            <person name="Matthews C."/>
            <person name="Mauceli E."/>
            <person name="Mccarthy M."/>
            <person name="Mcdonough S."/>
            <person name="Mcghee T."/>
            <person name="Meldrim J."/>
            <person name="Meneus L."/>
            <person name="Mesirov J."/>
            <person name="Mihalev A."/>
            <person name="Mihova T."/>
            <person name="Mikkelsen T."/>
            <person name="Mlenga V."/>
            <person name="Moru K."/>
            <person name="Mozes J."/>
            <person name="Mulrain L."/>
            <person name="Munson G."/>
            <person name="Naylor J."/>
            <person name="Newes C."/>
            <person name="Nguyen C."/>
            <person name="Nguyen N."/>
            <person name="Nguyen T."/>
            <person name="Nicol R."/>
            <person name="Nielsen C."/>
            <person name="Nizzari M."/>
            <person name="Norbu C."/>
            <person name="Norbu N."/>
            <person name="O'donnell P."/>
            <person name="Okoawo O."/>
            <person name="O'leary S."/>
            <person name="Omotosho B."/>
            <person name="O'neill K."/>
            <person name="Osman S."/>
            <person name="Parker S."/>
            <person name="Perrin D."/>
            <person name="Phunkhang P."/>
            <person name="Piqani B."/>
            <person name="Purcell S."/>
            <person name="Rachupka T."/>
            <person name="Ramasamy U."/>
            <person name="Rameau R."/>
            <person name="Ray V."/>
            <person name="Raymond C."/>
            <person name="Retta R."/>
            <person name="Richardson S."/>
            <person name="Rise C."/>
            <person name="Rodriguez J."/>
            <person name="Rogers J."/>
            <person name="Rogov P."/>
            <person name="Rutman M."/>
            <person name="Schupbach R."/>
            <person name="Seaman C."/>
            <person name="Settipalli S."/>
            <person name="Sharpe T."/>
            <person name="Sheridan J."/>
            <person name="Sherpa N."/>
            <person name="Shi J."/>
            <person name="Smirnov S."/>
            <person name="Smith C."/>
            <person name="Sougnez C."/>
            <person name="Spencer B."/>
            <person name="Stalker J."/>
            <person name="Stange-thomann N."/>
            <person name="Stavropoulos S."/>
            <person name="Stetson K."/>
            <person name="Stone C."/>
            <person name="Stone S."/>
            <person name="Stubbs M."/>
            <person name="Talamas J."/>
            <person name="Tchuinga P."/>
            <person name="Tenzing P."/>
            <person name="Tesfaye S."/>
            <person name="Theodore J."/>
            <person name="Thoulutsang Y."/>
            <person name="Topham K."/>
            <person name="Towey S."/>
            <person name="Tsamla T."/>
            <person name="Tsomo N."/>
            <person name="Vallee D."/>
            <person name="Vassiliev H."/>
            <person name="Venkataraman V."/>
            <person name="Vinson J."/>
            <person name="Vo A."/>
            <person name="Wade C."/>
            <person name="Wang S."/>
            <person name="Wangchuk T."/>
            <person name="Wangdi T."/>
            <person name="Whittaker C."/>
            <person name="Wilkinson J."/>
            <person name="Wu Y."/>
            <person name="Wyman D."/>
            <person name="Yadav S."/>
            <person name="Yang S."/>
            <person name="Yang X."/>
            <person name="Yeager S."/>
            <person name="Yee E."/>
            <person name="Young G."/>
            <person name="Zainoun J."/>
            <person name="Zembeck L."/>
            <person name="Zimmer A."/>
            <person name="Zody M."/>
            <person name="Lander E."/>
        </authorList>
    </citation>
    <scope>NUCLEOTIDE SEQUENCE [LARGE SCALE GENOMIC DNA]</scope>
</reference>
<evidence type="ECO:0000256" key="5">
    <source>
        <dbReference type="ARBA" id="ARBA00022692"/>
    </source>
</evidence>
<reference evidence="11" key="3">
    <citation type="submission" date="2025-09" db="UniProtKB">
        <authorList>
            <consortium name="Ensembl"/>
        </authorList>
    </citation>
    <scope>IDENTIFICATION</scope>
</reference>
<evidence type="ECO:0000259" key="10">
    <source>
        <dbReference type="Pfam" id="PF02434"/>
    </source>
</evidence>
<keyword evidence="12" id="KW-1185">Reference proteome</keyword>
<keyword evidence="8" id="KW-0472">Membrane</keyword>
<evidence type="ECO:0000313" key="12">
    <source>
        <dbReference type="Proteomes" id="UP000007875"/>
    </source>
</evidence>
<accession>H2ZF15</accession>
<comment type="subcellular location">
    <subcellularLocation>
        <location evidence="9">Endomembrane system</location>
        <topology evidence="9">Single-pass membrane protein</topology>
    </subcellularLocation>
    <subcellularLocation>
        <location evidence="1">Membrane</location>
        <topology evidence="1">Single-pass type II membrane protein</topology>
    </subcellularLocation>
</comment>
<protein>
    <recommendedName>
        <fullName evidence="10">Fringe-like glycosyltransferase domain-containing protein</fullName>
    </recommendedName>
</protein>
<proteinExistence type="inferred from homology"/>
<evidence type="ECO:0000256" key="7">
    <source>
        <dbReference type="ARBA" id="ARBA00022989"/>
    </source>
</evidence>
<organism evidence="11 12">
    <name type="scientific">Ciona savignyi</name>
    <name type="common">Pacific transparent sea squirt</name>
    <dbReference type="NCBI Taxonomy" id="51511"/>
    <lineage>
        <taxon>Eukaryota</taxon>
        <taxon>Metazoa</taxon>
        <taxon>Chordata</taxon>
        <taxon>Tunicata</taxon>
        <taxon>Ascidiacea</taxon>
        <taxon>Phlebobranchia</taxon>
        <taxon>Cionidae</taxon>
        <taxon>Ciona</taxon>
    </lineage>
</organism>
<dbReference type="Pfam" id="PF02434">
    <property type="entry name" value="Fringe"/>
    <property type="match status" value="1"/>
</dbReference>
<evidence type="ECO:0000256" key="8">
    <source>
        <dbReference type="ARBA" id="ARBA00023136"/>
    </source>
</evidence>
<evidence type="ECO:0000256" key="9">
    <source>
        <dbReference type="ARBA" id="ARBA00037847"/>
    </source>
</evidence>
<keyword evidence="3" id="KW-0328">Glycosyltransferase</keyword>
<evidence type="ECO:0000256" key="4">
    <source>
        <dbReference type="ARBA" id="ARBA00022679"/>
    </source>
</evidence>
<dbReference type="GO" id="GO:0016020">
    <property type="term" value="C:membrane"/>
    <property type="evidence" value="ECO:0007669"/>
    <property type="project" value="UniProtKB-SubCell"/>
</dbReference>
<evidence type="ECO:0000256" key="3">
    <source>
        <dbReference type="ARBA" id="ARBA00022676"/>
    </source>
</evidence>